<evidence type="ECO:0000256" key="3">
    <source>
        <dbReference type="ARBA" id="ARBA00022989"/>
    </source>
</evidence>
<keyword evidence="3 7" id="KW-1133">Transmembrane helix</keyword>
<keyword evidence="4 7" id="KW-0472">Membrane</keyword>
<protein>
    <recommendedName>
        <fullName evidence="8">VASt domain-containing protein</fullName>
    </recommendedName>
</protein>
<dbReference type="PANTHER" id="PTHR47666:SF1">
    <property type="entry name" value="PROTEIN VASCULAR ASSOCIATED DEATH 1, CHLOROPLASTIC"/>
    <property type="match status" value="1"/>
</dbReference>
<feature type="region of interest" description="Disordered" evidence="6">
    <location>
        <begin position="1"/>
        <end position="66"/>
    </location>
</feature>
<feature type="transmembrane region" description="Helical" evidence="7">
    <location>
        <begin position="651"/>
        <end position="674"/>
    </location>
</feature>
<gene>
    <name evidence="9" type="ORF">HAX54_012398</name>
</gene>
<keyword evidence="2 7" id="KW-0812">Transmembrane</keyword>
<feature type="domain" description="VASt" evidence="8">
    <location>
        <begin position="397"/>
        <end position="569"/>
    </location>
</feature>
<feature type="transmembrane region" description="Helical" evidence="7">
    <location>
        <begin position="275"/>
        <end position="298"/>
    </location>
</feature>
<accession>A0ABS8RY52</accession>
<evidence type="ECO:0000256" key="2">
    <source>
        <dbReference type="ARBA" id="ARBA00022692"/>
    </source>
</evidence>
<organism evidence="9 10">
    <name type="scientific">Datura stramonium</name>
    <name type="common">Jimsonweed</name>
    <name type="synonym">Common thornapple</name>
    <dbReference type="NCBI Taxonomy" id="4076"/>
    <lineage>
        <taxon>Eukaryota</taxon>
        <taxon>Viridiplantae</taxon>
        <taxon>Streptophyta</taxon>
        <taxon>Embryophyta</taxon>
        <taxon>Tracheophyta</taxon>
        <taxon>Spermatophyta</taxon>
        <taxon>Magnoliopsida</taxon>
        <taxon>eudicotyledons</taxon>
        <taxon>Gunneridae</taxon>
        <taxon>Pentapetalae</taxon>
        <taxon>asterids</taxon>
        <taxon>lamiids</taxon>
        <taxon>Solanales</taxon>
        <taxon>Solanaceae</taxon>
        <taxon>Solanoideae</taxon>
        <taxon>Datureae</taxon>
        <taxon>Datura</taxon>
    </lineage>
</organism>
<evidence type="ECO:0000256" key="1">
    <source>
        <dbReference type="ARBA" id="ARBA00004167"/>
    </source>
</evidence>
<evidence type="ECO:0000313" key="9">
    <source>
        <dbReference type="EMBL" id="MCD7451513.1"/>
    </source>
</evidence>
<reference evidence="9 10" key="1">
    <citation type="journal article" date="2021" name="BMC Genomics">
        <title>Datura genome reveals duplications of psychoactive alkaloid biosynthetic genes and high mutation rate following tissue culture.</title>
        <authorList>
            <person name="Rajewski A."/>
            <person name="Carter-House D."/>
            <person name="Stajich J."/>
            <person name="Litt A."/>
        </authorList>
    </citation>
    <scope>NUCLEOTIDE SEQUENCE [LARGE SCALE GENOMIC DNA]</scope>
    <source>
        <strain evidence="9">AR-01</strain>
    </source>
</reference>
<dbReference type="PANTHER" id="PTHR47666">
    <property type="entry name" value="PROTEIN VASCULAR ASSOCIATED DEATH 1, CHLOROPLASTIC"/>
    <property type="match status" value="1"/>
</dbReference>
<comment type="subcellular location">
    <subcellularLocation>
        <location evidence="1">Membrane</location>
        <topology evidence="1">Single-pass membrane protein</topology>
    </subcellularLocation>
</comment>
<dbReference type="PROSITE" id="PS51778">
    <property type="entry name" value="VAST"/>
    <property type="match status" value="1"/>
</dbReference>
<keyword evidence="5" id="KW-0175">Coiled coil</keyword>
<dbReference type="Proteomes" id="UP000823775">
    <property type="component" value="Unassembled WGS sequence"/>
</dbReference>
<dbReference type="Gene3D" id="2.30.29.30">
    <property type="entry name" value="Pleckstrin-homology domain (PH domain)/Phosphotyrosine-binding domain (PTB)"/>
    <property type="match status" value="1"/>
</dbReference>
<feature type="coiled-coil region" evidence="5">
    <location>
        <begin position="710"/>
        <end position="744"/>
    </location>
</feature>
<dbReference type="InterPro" id="IPR011993">
    <property type="entry name" value="PH-like_dom_sf"/>
</dbReference>
<dbReference type="Pfam" id="PF02893">
    <property type="entry name" value="GRAM"/>
    <property type="match status" value="1"/>
</dbReference>
<dbReference type="SMART" id="SM00568">
    <property type="entry name" value="GRAM"/>
    <property type="match status" value="1"/>
</dbReference>
<proteinExistence type="predicted"/>
<evidence type="ECO:0000259" key="8">
    <source>
        <dbReference type="PROSITE" id="PS51778"/>
    </source>
</evidence>
<sequence>MAAVVSAKIMSPSPPPPQHMHLSPSTSRHGLDTASDTDAAPDRRPSLDLPSSPTSSPSRLSEAQNQLAMKSEEYRQLFRLPSDEVLVQDFNCALQESFLLQGHMYLFGHSICFYSNLFGFETKRIIPFHEITAVRRAKAAAIFPTAIEIVAGGKKYFFTSFLSRDEAFKLINDGIWLTHCNGADSWLSCMGKVSDIWVRCSVAASLAILKLVVRALASSLLDCFLTIMAQQKFCELGHFTSWFLLSIVLLFCKEKFDDSPNIHLPRNICFNPMKILFLAHGAFLSLLIAVLTVLTLLWCQEPKSDLNILDSGIVEGADSFRQAMEGVESLERNKDNMVQEDSKPLVNGEFEIVSNPSGVQDNVEEETVIAQNTDCSSSGKSSGLMQEDSDAPRVPECFTLVAEAKFPVKVEKLFELFISDDGIAFQESFRRKCGDKDFKCTHWRPHEEFGHTRNLSFQHPIKIYLGAKLGGCHEVQKYRCYRNSHLVIESSQEVSDVPFADYFRVEGFWDVEKDGDGPEEGCSLKVYINVAFTKKTMFRGKIVQSTVDECREVYALWIALAHELLKQKKLEKEEADVQAANVVRSAQLKGSSEHVEKLDETSNEVRSEIPPLNQQAADSLQGSCSSTVSITSLCRDFMLKCSSSLKSQSQVFILIVITIAVILLLMQMSILVLLGRPQHVHVIPQGDSASSMYRLGETGVDTLGFLDRKINHLKDEVLMVETLLDKLQQEHTLLKTKLEEFEHLRKLQKG</sequence>
<dbReference type="EMBL" id="JACEIK010000172">
    <property type="protein sequence ID" value="MCD7451513.1"/>
    <property type="molecule type" value="Genomic_DNA"/>
</dbReference>
<feature type="compositionally biased region" description="Low complexity" evidence="6">
    <location>
        <begin position="47"/>
        <end position="61"/>
    </location>
</feature>
<dbReference type="CDD" id="cd13220">
    <property type="entry name" value="PH-GRAM_GRAMDC"/>
    <property type="match status" value="1"/>
</dbReference>
<evidence type="ECO:0000256" key="7">
    <source>
        <dbReference type="SAM" id="Phobius"/>
    </source>
</evidence>
<keyword evidence="10" id="KW-1185">Reference proteome</keyword>
<evidence type="ECO:0000256" key="5">
    <source>
        <dbReference type="SAM" id="Coils"/>
    </source>
</evidence>
<dbReference type="Pfam" id="PF16016">
    <property type="entry name" value="VASt"/>
    <property type="match status" value="1"/>
</dbReference>
<comment type="caution">
    <text evidence="9">The sequence shown here is derived from an EMBL/GenBank/DDBJ whole genome shotgun (WGS) entry which is preliminary data.</text>
</comment>
<evidence type="ECO:0000256" key="4">
    <source>
        <dbReference type="ARBA" id="ARBA00023136"/>
    </source>
</evidence>
<evidence type="ECO:0000256" key="6">
    <source>
        <dbReference type="SAM" id="MobiDB-lite"/>
    </source>
</evidence>
<evidence type="ECO:0000313" key="10">
    <source>
        <dbReference type="Proteomes" id="UP000823775"/>
    </source>
</evidence>
<name>A0ABS8RY52_DATST</name>
<dbReference type="InterPro" id="IPR004182">
    <property type="entry name" value="GRAM"/>
</dbReference>
<dbReference type="InterPro" id="IPR031968">
    <property type="entry name" value="VASt"/>
</dbReference>